<sequence length="85" mass="9033">MITDNEKETLTIAMGIKYVNTMCVVPAAPSAAPEQEKGKEEYKDSKAITEPISFGQQKLASIASGGGQVIGVAVLFRPSPPYSFV</sequence>
<keyword evidence="2" id="KW-1185">Reference proteome</keyword>
<organism evidence="1 2">
    <name type="scientific">Prunus yedoensis var. nudiflora</name>
    <dbReference type="NCBI Taxonomy" id="2094558"/>
    <lineage>
        <taxon>Eukaryota</taxon>
        <taxon>Viridiplantae</taxon>
        <taxon>Streptophyta</taxon>
        <taxon>Embryophyta</taxon>
        <taxon>Tracheophyta</taxon>
        <taxon>Spermatophyta</taxon>
        <taxon>Magnoliopsida</taxon>
        <taxon>eudicotyledons</taxon>
        <taxon>Gunneridae</taxon>
        <taxon>Pentapetalae</taxon>
        <taxon>rosids</taxon>
        <taxon>fabids</taxon>
        <taxon>Rosales</taxon>
        <taxon>Rosaceae</taxon>
        <taxon>Amygdaloideae</taxon>
        <taxon>Amygdaleae</taxon>
        <taxon>Prunus</taxon>
    </lineage>
</organism>
<protein>
    <submittedName>
        <fullName evidence="1">Uncharacterized protein</fullName>
    </submittedName>
</protein>
<accession>A0A314UCN0</accession>
<gene>
    <name evidence="1" type="ORF">Pyn_01034</name>
</gene>
<name>A0A314UCN0_PRUYE</name>
<dbReference type="Proteomes" id="UP000250321">
    <property type="component" value="Unassembled WGS sequence"/>
</dbReference>
<dbReference type="EMBL" id="PJQY01003716">
    <property type="protein sequence ID" value="PQM35091.1"/>
    <property type="molecule type" value="Genomic_DNA"/>
</dbReference>
<evidence type="ECO:0000313" key="1">
    <source>
        <dbReference type="EMBL" id="PQM35091.1"/>
    </source>
</evidence>
<dbReference type="AlphaFoldDB" id="A0A314UCN0"/>
<proteinExistence type="predicted"/>
<evidence type="ECO:0000313" key="2">
    <source>
        <dbReference type="Proteomes" id="UP000250321"/>
    </source>
</evidence>
<reference evidence="1 2" key="1">
    <citation type="submission" date="2018-02" db="EMBL/GenBank/DDBJ databases">
        <title>Draft genome of wild Prunus yedoensis var. nudiflora.</title>
        <authorList>
            <person name="Baek S."/>
            <person name="Kim J.-H."/>
            <person name="Choi K."/>
            <person name="Kim G.-B."/>
            <person name="Cho A."/>
            <person name="Jang H."/>
            <person name="Shin C.-H."/>
            <person name="Yu H.-J."/>
            <person name="Mun J.-H."/>
        </authorList>
    </citation>
    <scope>NUCLEOTIDE SEQUENCE [LARGE SCALE GENOMIC DNA]</scope>
    <source>
        <strain evidence="2">cv. Jeju island</strain>
        <tissue evidence="1">Leaf</tissue>
    </source>
</reference>
<comment type="caution">
    <text evidence="1">The sequence shown here is derived from an EMBL/GenBank/DDBJ whole genome shotgun (WGS) entry which is preliminary data.</text>
</comment>